<reference evidence="1 2" key="1">
    <citation type="submission" date="2014-04" db="EMBL/GenBank/DDBJ databases">
        <authorList>
            <consortium name="DOE Joint Genome Institute"/>
            <person name="Kuo A."/>
            <person name="Kohler A."/>
            <person name="Nagy L.G."/>
            <person name="Floudas D."/>
            <person name="Copeland A."/>
            <person name="Barry K.W."/>
            <person name="Cichocki N."/>
            <person name="Veneault-Fourrey C."/>
            <person name="LaButti K."/>
            <person name="Lindquist E.A."/>
            <person name="Lipzen A."/>
            <person name="Lundell T."/>
            <person name="Morin E."/>
            <person name="Murat C."/>
            <person name="Sun H."/>
            <person name="Tunlid A."/>
            <person name="Henrissat B."/>
            <person name="Grigoriev I.V."/>
            <person name="Hibbett D.S."/>
            <person name="Martin F."/>
            <person name="Nordberg H.P."/>
            <person name="Cantor M.N."/>
            <person name="Hua S.X."/>
        </authorList>
    </citation>
    <scope>NUCLEOTIDE SEQUENCE [LARGE SCALE GENOMIC DNA]</scope>
    <source>
        <strain evidence="1 2">LaAM-08-1</strain>
    </source>
</reference>
<dbReference type="AlphaFoldDB" id="A0A0C9XSU1"/>
<dbReference type="EMBL" id="KN838657">
    <property type="protein sequence ID" value="KIJ98952.1"/>
    <property type="molecule type" value="Genomic_DNA"/>
</dbReference>
<name>A0A0C9XSU1_9AGAR</name>
<gene>
    <name evidence="1" type="ORF">K443DRAFT_190326</name>
</gene>
<protein>
    <submittedName>
        <fullName evidence="1">Uncharacterized protein</fullName>
    </submittedName>
</protein>
<sequence length="137" mass="16101">MVHPLHPALRADRLQMPSQSQDYDLLPSSASVLGWFDHKMIRQNLKDVARRKLGYLADFDDTILSKMDPYFDPLKPFLRSLLVAAFPTRDYRYCQMSHETMIKLFDDQYRVLKRLEAEQEKKRADQNGRKANKMPLG</sequence>
<reference evidence="2" key="2">
    <citation type="submission" date="2015-01" db="EMBL/GenBank/DDBJ databases">
        <title>Evolutionary Origins and Diversification of the Mycorrhizal Mutualists.</title>
        <authorList>
            <consortium name="DOE Joint Genome Institute"/>
            <consortium name="Mycorrhizal Genomics Consortium"/>
            <person name="Kohler A."/>
            <person name="Kuo A."/>
            <person name="Nagy L.G."/>
            <person name="Floudas D."/>
            <person name="Copeland A."/>
            <person name="Barry K.W."/>
            <person name="Cichocki N."/>
            <person name="Veneault-Fourrey C."/>
            <person name="LaButti K."/>
            <person name="Lindquist E.A."/>
            <person name="Lipzen A."/>
            <person name="Lundell T."/>
            <person name="Morin E."/>
            <person name="Murat C."/>
            <person name="Riley R."/>
            <person name="Ohm R."/>
            <person name="Sun H."/>
            <person name="Tunlid A."/>
            <person name="Henrissat B."/>
            <person name="Grigoriev I.V."/>
            <person name="Hibbett D.S."/>
            <person name="Martin F."/>
        </authorList>
    </citation>
    <scope>NUCLEOTIDE SEQUENCE [LARGE SCALE GENOMIC DNA]</scope>
    <source>
        <strain evidence="2">LaAM-08-1</strain>
    </source>
</reference>
<accession>A0A0C9XSU1</accession>
<keyword evidence="2" id="KW-1185">Reference proteome</keyword>
<organism evidence="1 2">
    <name type="scientific">Laccaria amethystina LaAM-08-1</name>
    <dbReference type="NCBI Taxonomy" id="1095629"/>
    <lineage>
        <taxon>Eukaryota</taxon>
        <taxon>Fungi</taxon>
        <taxon>Dikarya</taxon>
        <taxon>Basidiomycota</taxon>
        <taxon>Agaricomycotina</taxon>
        <taxon>Agaricomycetes</taxon>
        <taxon>Agaricomycetidae</taxon>
        <taxon>Agaricales</taxon>
        <taxon>Agaricineae</taxon>
        <taxon>Hydnangiaceae</taxon>
        <taxon>Laccaria</taxon>
    </lineage>
</organism>
<evidence type="ECO:0000313" key="2">
    <source>
        <dbReference type="Proteomes" id="UP000054477"/>
    </source>
</evidence>
<dbReference type="Proteomes" id="UP000054477">
    <property type="component" value="Unassembled WGS sequence"/>
</dbReference>
<proteinExistence type="predicted"/>
<dbReference type="OrthoDB" id="10401612at2759"/>
<evidence type="ECO:0000313" key="1">
    <source>
        <dbReference type="EMBL" id="KIJ98952.1"/>
    </source>
</evidence>
<dbReference type="HOGENOM" id="CLU_149481_0_0_1"/>